<name>A0AAD3CKP5_9STRA</name>
<dbReference type="InterPro" id="IPR006597">
    <property type="entry name" value="Sel1-like"/>
</dbReference>
<dbReference type="PANTHER" id="PTHR11102">
    <property type="entry name" value="SEL-1-LIKE PROTEIN"/>
    <property type="match status" value="1"/>
</dbReference>
<dbReference type="Proteomes" id="UP001054902">
    <property type="component" value="Unassembled WGS sequence"/>
</dbReference>
<sequence>MSAQSSSTSVLPSLPPLHFIEDDKRTFPLLCSELETNIFSYLDWGDYARLSTVHSSLSHIVQDAADQSDEAKWTLVQSLLNGENGLAQNESLALKYLHELSGVQVRTETFDPTYEEVQAISPEDMDFATMAMKQIAECYLEGKGVDMDNTLGLAWLQQAYLHGDLEAAHNIAVIYEYGKYDVEVDIYLAAKWFHGSAKAGNVESMAEYAMCLELGCGVEQSDEQALEWYRKAAELGHATSNFSVGEWFECARGGLPQSDTEAVLWYFKAASMGDEDSKLALKRLHEIARIVVPGWASTLNV</sequence>
<dbReference type="Gene3D" id="1.25.40.10">
    <property type="entry name" value="Tetratricopeptide repeat domain"/>
    <property type="match status" value="1"/>
</dbReference>
<dbReference type="SMART" id="SM00671">
    <property type="entry name" value="SEL1"/>
    <property type="match status" value="4"/>
</dbReference>
<dbReference type="EMBL" id="BLLK01000023">
    <property type="protein sequence ID" value="GFH47439.1"/>
    <property type="molecule type" value="Genomic_DNA"/>
</dbReference>
<protein>
    <submittedName>
        <fullName evidence="2">HCP-like protein</fullName>
    </submittedName>
</protein>
<dbReference type="AlphaFoldDB" id="A0AAD3CKP5"/>
<dbReference type="InterPro" id="IPR050767">
    <property type="entry name" value="Sel1_AlgK"/>
</dbReference>
<evidence type="ECO:0000256" key="1">
    <source>
        <dbReference type="ARBA" id="ARBA00038101"/>
    </source>
</evidence>
<comment type="similarity">
    <text evidence="1">Belongs to the sel-1 family.</text>
</comment>
<proteinExistence type="inferred from homology"/>
<keyword evidence="3" id="KW-1185">Reference proteome</keyword>
<evidence type="ECO:0000313" key="3">
    <source>
        <dbReference type="Proteomes" id="UP001054902"/>
    </source>
</evidence>
<reference evidence="2 3" key="1">
    <citation type="journal article" date="2021" name="Sci. Rep.">
        <title>The genome of the diatom Chaetoceros tenuissimus carries an ancient integrated fragment of an extant virus.</title>
        <authorList>
            <person name="Hongo Y."/>
            <person name="Kimura K."/>
            <person name="Takaki Y."/>
            <person name="Yoshida Y."/>
            <person name="Baba S."/>
            <person name="Kobayashi G."/>
            <person name="Nagasaki K."/>
            <person name="Hano T."/>
            <person name="Tomaru Y."/>
        </authorList>
    </citation>
    <scope>NUCLEOTIDE SEQUENCE [LARGE SCALE GENOMIC DNA]</scope>
    <source>
        <strain evidence="2 3">NIES-3715</strain>
    </source>
</reference>
<dbReference type="SUPFAM" id="SSF81901">
    <property type="entry name" value="HCP-like"/>
    <property type="match status" value="1"/>
</dbReference>
<organism evidence="2 3">
    <name type="scientific">Chaetoceros tenuissimus</name>
    <dbReference type="NCBI Taxonomy" id="426638"/>
    <lineage>
        <taxon>Eukaryota</taxon>
        <taxon>Sar</taxon>
        <taxon>Stramenopiles</taxon>
        <taxon>Ochrophyta</taxon>
        <taxon>Bacillariophyta</taxon>
        <taxon>Coscinodiscophyceae</taxon>
        <taxon>Chaetocerotophycidae</taxon>
        <taxon>Chaetocerotales</taxon>
        <taxon>Chaetocerotaceae</taxon>
        <taxon>Chaetoceros</taxon>
    </lineage>
</organism>
<gene>
    <name evidence="2" type="ORF">CTEN210_03914</name>
</gene>
<comment type="caution">
    <text evidence="2">The sequence shown here is derived from an EMBL/GenBank/DDBJ whole genome shotgun (WGS) entry which is preliminary data.</text>
</comment>
<dbReference type="Pfam" id="PF08238">
    <property type="entry name" value="Sel1"/>
    <property type="match status" value="5"/>
</dbReference>
<accession>A0AAD3CKP5</accession>
<dbReference type="PANTHER" id="PTHR11102:SF160">
    <property type="entry name" value="ERAD-ASSOCIATED E3 UBIQUITIN-PROTEIN LIGASE COMPONENT HRD3"/>
    <property type="match status" value="1"/>
</dbReference>
<evidence type="ECO:0000313" key="2">
    <source>
        <dbReference type="EMBL" id="GFH47439.1"/>
    </source>
</evidence>
<dbReference type="InterPro" id="IPR011990">
    <property type="entry name" value="TPR-like_helical_dom_sf"/>
</dbReference>